<gene>
    <name evidence="2" type="ORF">V3330_18075</name>
</gene>
<dbReference type="PROSITE" id="PS51782">
    <property type="entry name" value="LYSM"/>
    <property type="match status" value="1"/>
</dbReference>
<dbReference type="InterPro" id="IPR052196">
    <property type="entry name" value="Bact_Kbp"/>
</dbReference>
<comment type="caution">
    <text evidence="2">The sequence shown here is derived from an EMBL/GenBank/DDBJ whole genome shotgun (WGS) entry which is preliminary data.</text>
</comment>
<dbReference type="Proteomes" id="UP001359886">
    <property type="component" value="Unassembled WGS sequence"/>
</dbReference>
<evidence type="ECO:0000313" key="3">
    <source>
        <dbReference type="Proteomes" id="UP001359886"/>
    </source>
</evidence>
<reference evidence="2 3" key="1">
    <citation type="submission" date="2024-02" db="EMBL/GenBank/DDBJ databases">
        <title>A novel Wenzhouxiangellaceae bacterium, isolated from coastal sediments.</title>
        <authorList>
            <person name="Du Z.-J."/>
            <person name="Ye Y.-Q."/>
            <person name="Zhang X.-Y."/>
        </authorList>
    </citation>
    <scope>NUCLEOTIDE SEQUENCE [LARGE SCALE GENOMIC DNA]</scope>
    <source>
        <strain evidence="2 3">CH-27</strain>
    </source>
</reference>
<proteinExistence type="predicted"/>
<dbReference type="Pfam" id="PF01476">
    <property type="entry name" value="LysM"/>
    <property type="match status" value="1"/>
</dbReference>
<dbReference type="EMBL" id="JAZHOG010000015">
    <property type="protein sequence ID" value="MEJ8569540.1"/>
    <property type="molecule type" value="Genomic_DNA"/>
</dbReference>
<dbReference type="InterPro" id="IPR018392">
    <property type="entry name" value="LysM"/>
</dbReference>
<sequence>MAQDVSVRSDHPDRYIVVKGDTLWDIAGRFLDKPWQWPAIWHVNPQVANPHLIYPGDELSLVYIDGVPQLRLSREDTVKLSPQVRVVSRQDPINAIPLDSLEPFLREVRVLSPSEFEGLPYVLANEEKRITATYSDQTYARGLKGNVGDEFTVMRLYSIYDRVEEGAEVRRVLPKEHWKQVPNVKDRNETMWNDTLPWQRRPQNPVAYELIEVSRVRMAQSGEISVLDIIRDRTEVREGDYILPVDSRGYDATFYPHAMDSVPEGMRVLATKDSLYGVGHFQIVALSAGSRQGVESGHVFSVFRPGATVDDRTGYRYGSFAEESRVALPDRFHGMVMVFRTFDDISYAMVMSGDHPIREFDKLKHPDERT</sequence>
<dbReference type="AlphaFoldDB" id="A0AAW9RMM5"/>
<dbReference type="PANTHER" id="PTHR34700:SF4">
    <property type="entry name" value="PHAGE-LIKE ELEMENT PBSX PROTEIN XKDP"/>
    <property type="match status" value="1"/>
</dbReference>
<dbReference type="PANTHER" id="PTHR34700">
    <property type="entry name" value="POTASSIUM BINDING PROTEIN KBP"/>
    <property type="match status" value="1"/>
</dbReference>
<protein>
    <submittedName>
        <fullName evidence="2">LysM peptidoglycan-binding domain-containing protein</fullName>
    </submittedName>
</protein>
<dbReference type="SUPFAM" id="SSF54106">
    <property type="entry name" value="LysM domain"/>
    <property type="match status" value="1"/>
</dbReference>
<keyword evidence="3" id="KW-1185">Reference proteome</keyword>
<feature type="domain" description="LysM" evidence="1">
    <location>
        <begin position="13"/>
        <end position="61"/>
    </location>
</feature>
<dbReference type="RefSeq" id="WP_354696863.1">
    <property type="nucleotide sequence ID" value="NZ_JAZHOG010000015.1"/>
</dbReference>
<dbReference type="CDD" id="cd00118">
    <property type="entry name" value="LysM"/>
    <property type="match status" value="1"/>
</dbReference>
<organism evidence="2 3">
    <name type="scientific">Elongatibacter sediminis</name>
    <dbReference type="NCBI Taxonomy" id="3119006"/>
    <lineage>
        <taxon>Bacteria</taxon>
        <taxon>Pseudomonadati</taxon>
        <taxon>Pseudomonadota</taxon>
        <taxon>Gammaproteobacteria</taxon>
        <taxon>Chromatiales</taxon>
        <taxon>Wenzhouxiangellaceae</taxon>
        <taxon>Elongatibacter</taxon>
    </lineage>
</organism>
<accession>A0AAW9RMM5</accession>
<evidence type="ECO:0000313" key="2">
    <source>
        <dbReference type="EMBL" id="MEJ8569540.1"/>
    </source>
</evidence>
<dbReference type="Gene3D" id="3.10.350.10">
    <property type="entry name" value="LysM domain"/>
    <property type="match status" value="1"/>
</dbReference>
<dbReference type="InterPro" id="IPR036779">
    <property type="entry name" value="LysM_dom_sf"/>
</dbReference>
<name>A0AAW9RMM5_9GAMM</name>
<evidence type="ECO:0000259" key="1">
    <source>
        <dbReference type="PROSITE" id="PS51782"/>
    </source>
</evidence>